<feature type="transmembrane region" description="Helical" evidence="5">
    <location>
        <begin position="439"/>
        <end position="461"/>
    </location>
</feature>
<dbReference type="SUPFAM" id="SSF103473">
    <property type="entry name" value="MFS general substrate transporter"/>
    <property type="match status" value="1"/>
</dbReference>
<comment type="caution">
    <text evidence="7">The sequence shown here is derived from an EMBL/GenBank/DDBJ whole genome shotgun (WGS) entry which is preliminary data.</text>
</comment>
<dbReference type="Gene3D" id="1.20.1720.10">
    <property type="entry name" value="Multidrug resistance protein D"/>
    <property type="match status" value="1"/>
</dbReference>
<feature type="transmembrane region" description="Helical" evidence="5">
    <location>
        <begin position="272"/>
        <end position="294"/>
    </location>
</feature>
<keyword evidence="3 5" id="KW-1133">Transmembrane helix</keyword>
<feature type="transmembrane region" description="Helical" evidence="5">
    <location>
        <begin position="105"/>
        <end position="130"/>
    </location>
</feature>
<feature type="transmembrane region" description="Helical" evidence="5">
    <location>
        <begin position="12"/>
        <end position="32"/>
    </location>
</feature>
<dbReference type="InterPro" id="IPR036259">
    <property type="entry name" value="MFS_trans_sf"/>
</dbReference>
<organism evidence="7 8">
    <name type="scientific">Inquilinus ginsengisoli</name>
    <dbReference type="NCBI Taxonomy" id="363840"/>
    <lineage>
        <taxon>Bacteria</taxon>
        <taxon>Pseudomonadati</taxon>
        <taxon>Pseudomonadota</taxon>
        <taxon>Alphaproteobacteria</taxon>
        <taxon>Rhodospirillales</taxon>
        <taxon>Rhodospirillaceae</taxon>
        <taxon>Inquilinus</taxon>
    </lineage>
</organism>
<accession>A0ABU1JIX8</accession>
<dbReference type="CDD" id="cd17321">
    <property type="entry name" value="MFS_MMR_MDR_like"/>
    <property type="match status" value="1"/>
</dbReference>
<evidence type="ECO:0000256" key="4">
    <source>
        <dbReference type="ARBA" id="ARBA00023136"/>
    </source>
</evidence>
<dbReference type="Proteomes" id="UP001262410">
    <property type="component" value="Unassembled WGS sequence"/>
</dbReference>
<name>A0ABU1JIX8_9PROT</name>
<keyword evidence="4 5" id="KW-0472">Membrane</keyword>
<dbReference type="RefSeq" id="WP_309792252.1">
    <property type="nucleotide sequence ID" value="NZ_JAVDPW010000002.1"/>
</dbReference>
<feature type="transmembrane region" description="Helical" evidence="5">
    <location>
        <begin position="229"/>
        <end position="251"/>
    </location>
</feature>
<dbReference type="PRINTS" id="PR01036">
    <property type="entry name" value="TCRTETB"/>
</dbReference>
<evidence type="ECO:0000256" key="5">
    <source>
        <dbReference type="SAM" id="Phobius"/>
    </source>
</evidence>
<feature type="transmembrane region" description="Helical" evidence="5">
    <location>
        <begin position="137"/>
        <end position="163"/>
    </location>
</feature>
<dbReference type="PANTHER" id="PTHR42718">
    <property type="entry name" value="MAJOR FACILITATOR SUPERFAMILY MULTIDRUG TRANSPORTER MFSC"/>
    <property type="match status" value="1"/>
</dbReference>
<sequence>MTSESTPDPRRWPALAVLLVGALLPPLDFSIVNLALPSIQADLRANPGEVQFVMSAYAATYAVFLITGGRLGDLFGRRRLFTIGIAGFTLASLLCAAAWSPTALIAGRILQGAAATAMAPQVLASIRILFPASEQGLALGLYGATFSLAFIIGQVLGGVLIALHPFGLGWSAIFLVNLPIGLAGLAGSRLFLAESRAATAPRLDLGGVALLSLTLALLVYPLVEGRQAGWPAWCFALLAVAPLALAGFIWFERRLAARGGAPLVDLALFNSRDFVVGLAAALSFYMLSSFYLTFSVYQQGGLHRGTLAAAIAILPFLGAVFASSFAAPAGMRRLGPRVLTLGFAAQILGFGAVALAVAEAWPPAALDLGLVLAGLGYGVVLPSAIKVVIGGVAERQAGLASGIVISVLQIGAALGVAIIGGVFYGALGPRPDAAAHAHAFALALGANVALLGVGAALSLMLRRPPGPAVRLAVSAE</sequence>
<feature type="transmembrane region" description="Helical" evidence="5">
    <location>
        <begin position="338"/>
        <end position="358"/>
    </location>
</feature>
<reference evidence="7 8" key="1">
    <citation type="submission" date="2023-07" db="EMBL/GenBank/DDBJ databases">
        <title>Sorghum-associated microbial communities from plants grown in Nebraska, USA.</title>
        <authorList>
            <person name="Schachtman D."/>
        </authorList>
    </citation>
    <scope>NUCLEOTIDE SEQUENCE [LARGE SCALE GENOMIC DNA]</scope>
    <source>
        <strain evidence="7 8">584</strain>
    </source>
</reference>
<gene>
    <name evidence="7" type="ORF">E9232_000774</name>
</gene>
<dbReference type="Pfam" id="PF07690">
    <property type="entry name" value="MFS_1"/>
    <property type="match status" value="1"/>
</dbReference>
<keyword evidence="2 5" id="KW-0812">Transmembrane</keyword>
<dbReference type="PANTHER" id="PTHR42718:SF39">
    <property type="entry name" value="ACTINORHODIN TRANSPORTER-RELATED"/>
    <property type="match status" value="1"/>
</dbReference>
<evidence type="ECO:0000313" key="8">
    <source>
        <dbReference type="Proteomes" id="UP001262410"/>
    </source>
</evidence>
<feature type="transmembrane region" description="Helical" evidence="5">
    <location>
        <begin position="364"/>
        <end position="385"/>
    </location>
</feature>
<feature type="transmembrane region" description="Helical" evidence="5">
    <location>
        <begin position="80"/>
        <end position="99"/>
    </location>
</feature>
<feature type="transmembrane region" description="Helical" evidence="5">
    <location>
        <begin position="397"/>
        <end position="427"/>
    </location>
</feature>
<comment type="subcellular location">
    <subcellularLocation>
        <location evidence="1">Membrane</location>
        <topology evidence="1">Multi-pass membrane protein</topology>
    </subcellularLocation>
</comment>
<dbReference type="PROSITE" id="PS50850">
    <property type="entry name" value="MFS"/>
    <property type="match status" value="1"/>
</dbReference>
<feature type="transmembrane region" description="Helical" evidence="5">
    <location>
        <begin position="306"/>
        <end position="326"/>
    </location>
</feature>
<dbReference type="Gene3D" id="1.20.1250.20">
    <property type="entry name" value="MFS general substrate transporter like domains"/>
    <property type="match status" value="1"/>
</dbReference>
<feature type="transmembrane region" description="Helical" evidence="5">
    <location>
        <begin position="52"/>
        <end position="68"/>
    </location>
</feature>
<dbReference type="EMBL" id="JAVDPW010000002">
    <property type="protein sequence ID" value="MDR6288267.1"/>
    <property type="molecule type" value="Genomic_DNA"/>
</dbReference>
<evidence type="ECO:0000256" key="3">
    <source>
        <dbReference type="ARBA" id="ARBA00022989"/>
    </source>
</evidence>
<proteinExistence type="predicted"/>
<feature type="transmembrane region" description="Helical" evidence="5">
    <location>
        <begin position="203"/>
        <end position="223"/>
    </location>
</feature>
<feature type="transmembrane region" description="Helical" evidence="5">
    <location>
        <begin position="169"/>
        <end position="191"/>
    </location>
</feature>
<evidence type="ECO:0000259" key="6">
    <source>
        <dbReference type="PROSITE" id="PS50850"/>
    </source>
</evidence>
<protein>
    <submittedName>
        <fullName evidence="7">MFS family permease</fullName>
    </submittedName>
</protein>
<evidence type="ECO:0000256" key="2">
    <source>
        <dbReference type="ARBA" id="ARBA00022692"/>
    </source>
</evidence>
<feature type="domain" description="Major facilitator superfamily (MFS) profile" evidence="6">
    <location>
        <begin position="14"/>
        <end position="464"/>
    </location>
</feature>
<evidence type="ECO:0000256" key="1">
    <source>
        <dbReference type="ARBA" id="ARBA00004141"/>
    </source>
</evidence>
<dbReference type="InterPro" id="IPR011701">
    <property type="entry name" value="MFS"/>
</dbReference>
<dbReference type="InterPro" id="IPR020846">
    <property type="entry name" value="MFS_dom"/>
</dbReference>
<keyword evidence="8" id="KW-1185">Reference proteome</keyword>
<evidence type="ECO:0000313" key="7">
    <source>
        <dbReference type="EMBL" id="MDR6288267.1"/>
    </source>
</evidence>